<accession>A0A0E2ZLA0</accession>
<name>A0A0E2ZLA0_9GAMM</name>
<protein>
    <submittedName>
        <fullName evidence="2">Uncharacterized protein</fullName>
    </submittedName>
</protein>
<dbReference type="OrthoDB" id="9002176at2"/>
<dbReference type="HOGENOM" id="CLU_1223689_0_0_6"/>
<keyword evidence="1" id="KW-0472">Membrane</keyword>
<proteinExistence type="predicted"/>
<feature type="transmembrane region" description="Helical" evidence="1">
    <location>
        <begin position="60"/>
        <end position="84"/>
    </location>
</feature>
<gene>
    <name evidence="2" type="ORF">IB75_10920</name>
</gene>
<feature type="transmembrane region" description="Helical" evidence="1">
    <location>
        <begin position="120"/>
        <end position="141"/>
    </location>
</feature>
<dbReference type="AlphaFoldDB" id="A0A0E2ZLA0"/>
<comment type="caution">
    <text evidence="2">The sequence shown here is derived from an EMBL/GenBank/DDBJ whole genome shotgun (WGS) entry which is preliminary data.</text>
</comment>
<dbReference type="EMBL" id="JPGN01000063">
    <property type="protein sequence ID" value="KFI19112.1"/>
    <property type="molecule type" value="Genomic_DNA"/>
</dbReference>
<evidence type="ECO:0000256" key="1">
    <source>
        <dbReference type="SAM" id="Phobius"/>
    </source>
</evidence>
<organism evidence="2 3">
    <name type="scientific">Nitrosococcus oceani C-27</name>
    <dbReference type="NCBI Taxonomy" id="314279"/>
    <lineage>
        <taxon>Bacteria</taxon>
        <taxon>Pseudomonadati</taxon>
        <taxon>Pseudomonadota</taxon>
        <taxon>Gammaproteobacteria</taxon>
        <taxon>Chromatiales</taxon>
        <taxon>Chromatiaceae</taxon>
        <taxon>Nitrosococcus</taxon>
    </lineage>
</organism>
<keyword evidence="1" id="KW-1133">Transmembrane helix</keyword>
<reference evidence="2 3" key="1">
    <citation type="submission" date="2014-07" db="EMBL/GenBank/DDBJ databases">
        <title>Comparative analysis of Nitrosococcus oceani genome inventories of strains from Pacific and Atlantic gyres.</title>
        <authorList>
            <person name="Lim C.K."/>
            <person name="Wang L."/>
            <person name="Sayavedra-Soto L.A."/>
            <person name="Klotz M.G."/>
        </authorList>
    </citation>
    <scope>NUCLEOTIDE SEQUENCE [LARGE SCALE GENOMIC DNA]</scope>
    <source>
        <strain evidence="2 3">C-27</strain>
    </source>
</reference>
<keyword evidence="1" id="KW-0812">Transmembrane</keyword>
<evidence type="ECO:0000313" key="3">
    <source>
        <dbReference type="Proteomes" id="UP000028839"/>
    </source>
</evidence>
<sequence length="226" mass="26249">MVTLVTANLKKIASFSSCGHRQLALIWKYFTCSVSRNESIFNFLDDFPMNNIIPRLKQEILTIIPPTIFFFATFQLIAFTRALMLEDMVSKFQLSSRQVSPHSLFPSLLSFVNRFPEKPLIYNVVWKTAIYITATFIVRYVEHLIPFIRKHGDLVLAIAIYSMKSYGPISRLFIYGYLFFLRILCHTRTGPNPRKRANTLHVFWPSSTMIMINANTCSIQWNNGYL</sequence>
<dbReference type="Proteomes" id="UP000028839">
    <property type="component" value="Unassembled WGS sequence"/>
</dbReference>
<evidence type="ECO:0000313" key="2">
    <source>
        <dbReference type="EMBL" id="KFI19112.1"/>
    </source>
</evidence>